<dbReference type="AlphaFoldDB" id="A0A382VB98"/>
<dbReference type="EMBL" id="UINC01150645">
    <property type="protein sequence ID" value="SVD43802.1"/>
    <property type="molecule type" value="Genomic_DNA"/>
</dbReference>
<gene>
    <name evidence="1" type="ORF">METZ01_LOCUS396656</name>
</gene>
<evidence type="ECO:0000313" key="1">
    <source>
        <dbReference type="EMBL" id="SVD43802.1"/>
    </source>
</evidence>
<feature type="non-terminal residue" evidence="1">
    <location>
        <position position="286"/>
    </location>
</feature>
<protein>
    <submittedName>
        <fullName evidence="1">Uncharacterized protein</fullName>
    </submittedName>
</protein>
<accession>A0A382VB98</accession>
<feature type="non-terminal residue" evidence="1">
    <location>
        <position position="1"/>
    </location>
</feature>
<organism evidence="1">
    <name type="scientific">marine metagenome</name>
    <dbReference type="NCBI Taxonomy" id="408172"/>
    <lineage>
        <taxon>unclassified sequences</taxon>
        <taxon>metagenomes</taxon>
        <taxon>ecological metagenomes</taxon>
    </lineage>
</organism>
<reference evidence="1" key="1">
    <citation type="submission" date="2018-05" db="EMBL/GenBank/DDBJ databases">
        <authorList>
            <person name="Lanie J.A."/>
            <person name="Ng W.-L."/>
            <person name="Kazmierczak K.M."/>
            <person name="Andrzejewski T.M."/>
            <person name="Davidsen T.M."/>
            <person name="Wayne K.J."/>
            <person name="Tettelin H."/>
            <person name="Glass J.I."/>
            <person name="Rusch D."/>
            <person name="Podicherti R."/>
            <person name="Tsui H.-C.T."/>
            <person name="Winkler M.E."/>
        </authorList>
    </citation>
    <scope>NUCLEOTIDE SEQUENCE</scope>
</reference>
<sequence length="286" mass="32630">RDATVQFTIFSLEDLERLSPHFLRVGGEVLLEFGWNSDNKASAYDFSNTLGSQIITAYHNIGISAISDISSIDQLKTNSAENYEKAVLDLKGDYEYVLGTIKNFDYSLRSDGGFDCTIVITTIGMSLLDNKVNREESPSQILQHELNVEDEKVTDVPHTNFYHVINNLPEILTYSIINNYVSDAPDNVSVAEHLLNNPPMNQISAFSDWYLATFDTTKEEELEKAKTELRKVLDTFKDIAQKLSLPQWMEFKYVDTGEIYYYNYYKNEVSISKEGLETLDSVKQFT</sequence>
<proteinExistence type="predicted"/>
<name>A0A382VB98_9ZZZZ</name>